<dbReference type="Proteomes" id="UP000237872">
    <property type="component" value="Unassembled WGS sequence"/>
</dbReference>
<dbReference type="RefSeq" id="WP_104539071.1">
    <property type="nucleotide sequence ID" value="NZ_JBJGBS010000021.1"/>
</dbReference>
<dbReference type="EMBL" id="MDEC01000001">
    <property type="protein sequence ID" value="PPU66614.1"/>
    <property type="molecule type" value="Genomic_DNA"/>
</dbReference>
<gene>
    <name evidence="1" type="ORF">ACI6Q5_07365</name>
    <name evidence="2" type="ORF">XcodCFBP4690_00160</name>
</gene>
<evidence type="ECO:0000313" key="4">
    <source>
        <dbReference type="Proteomes" id="UP001637990"/>
    </source>
</evidence>
<protein>
    <submittedName>
        <fullName evidence="2">Uncharacterized protein</fullName>
    </submittedName>
</protein>
<evidence type="ECO:0000313" key="3">
    <source>
        <dbReference type="Proteomes" id="UP000237872"/>
    </source>
</evidence>
<reference evidence="1 4" key="2">
    <citation type="submission" date="2024-11" db="EMBL/GenBank/DDBJ databases">
        <title>Genome sequencing of Xanthomonas codiaei.</title>
        <authorList>
            <person name="Studholme D.J."/>
        </authorList>
    </citation>
    <scope>NUCLEOTIDE SEQUENCE [LARGE SCALE GENOMIC DNA]</scope>
    <source>
        <strain evidence="1 4">NCPPB 4350</strain>
    </source>
</reference>
<sequence>MEEQLLDDLVVAVIESYELLPETYKKVLRLSSCYTHGTHWGTTQDRRDAIWARVRSELNAGLDVVHSQRESLALGCADRPQTKGERILALIEEFRAQGPDVRTARQLILEGAGTDVATDARKLVKLLDKKRISNGDAHNLEIGRLIMHIEIVARRLHHFK</sequence>
<dbReference type="OrthoDB" id="5957150at2"/>
<organism evidence="2 3">
    <name type="scientific">Xanthomonas codiaei</name>
    <dbReference type="NCBI Taxonomy" id="56463"/>
    <lineage>
        <taxon>Bacteria</taxon>
        <taxon>Pseudomonadati</taxon>
        <taxon>Pseudomonadota</taxon>
        <taxon>Gammaproteobacteria</taxon>
        <taxon>Lysobacterales</taxon>
        <taxon>Lysobacteraceae</taxon>
        <taxon>Xanthomonas</taxon>
    </lineage>
</organism>
<accession>A0A2S7CYT4</accession>
<comment type="caution">
    <text evidence="2">The sequence shown here is derived from an EMBL/GenBank/DDBJ whole genome shotgun (WGS) entry which is preliminary data.</text>
</comment>
<evidence type="ECO:0000313" key="2">
    <source>
        <dbReference type="EMBL" id="PPU66614.1"/>
    </source>
</evidence>
<dbReference type="Proteomes" id="UP001637990">
    <property type="component" value="Unassembled WGS sequence"/>
</dbReference>
<proteinExistence type="predicted"/>
<evidence type="ECO:0000313" key="1">
    <source>
        <dbReference type="EMBL" id="MFO3704797.1"/>
    </source>
</evidence>
<name>A0A2S7CYT4_9XANT</name>
<reference evidence="2 3" key="1">
    <citation type="submission" date="2016-08" db="EMBL/GenBank/DDBJ databases">
        <authorList>
            <person name="Seilhamer J.J."/>
        </authorList>
    </citation>
    <scope>NUCLEOTIDE SEQUENCE [LARGE SCALE GENOMIC DNA]</scope>
    <source>
        <strain evidence="2 3">CFBP4690</strain>
    </source>
</reference>
<dbReference type="EMBL" id="JBJGBS010000021">
    <property type="protein sequence ID" value="MFO3704797.1"/>
    <property type="molecule type" value="Genomic_DNA"/>
</dbReference>
<dbReference type="AlphaFoldDB" id="A0A2S7CYT4"/>
<keyword evidence="4" id="KW-1185">Reference proteome</keyword>